<dbReference type="Proteomes" id="UP000186817">
    <property type="component" value="Unassembled WGS sequence"/>
</dbReference>
<feature type="compositionally biased region" description="Low complexity" evidence="1">
    <location>
        <begin position="2347"/>
        <end position="2364"/>
    </location>
</feature>
<protein>
    <recommendedName>
        <fullName evidence="4">Protein NO VEIN C-terminal domain-containing protein</fullName>
    </recommendedName>
</protein>
<sequence>MLLNFSYTFQDKTTGLGVPSKLQNVTHGVATWVLKALHEPLTRVTLARNACCDEAAVCWLRQMDLLPNKRVSKADEKQKPADLAHAVRQLQELLPAGRNLEEAAKALRAFPGRETSLAKALLASEQAITNICGLHCAAELPLTLPQLLQLRPELAEALPQPEDFGRAGASLTGCGETEQSVAQQLQEQVNASLLSLDEADMGLADLLKALGRSEGTICKQCSVASFGELQLEVGFGELLARNSDELAKMMGRFVHKAGSGKLQSDLSRFCTELKAAQVPTSESLSAIMDHFGAAVTSQEGQIAWDQAAAVNSCDEGATVEKAHILAAAHSAASTWQKAASRAMETEEMLQYVVDNILRAPILMNLNDVLPDWVESFQPAFGAFSDFLSSKPFLDCWEQKCQGSCVYAVAWEHFVRLPNGTVSDFVTCVEAQDAAGAAGVALRRWLRDGSRFPAEQFADAAEEGYRKMGAGRLRETFVLEALVSLPVKFRPVVSAALVKPYLDMALPRSNMIAVARQSADRTAALRWLAKFTGNTEWELDWQGRYPVFTPGEVLAARDRCPTEVPARQPRDKETSDADSSDGGHISEETDTDQEIADVARSEESANRKLCRKIARDKGVKLENVNDVTRNWDQPPMSGTLRSLQTTVKGAVKRLSADLYSGEVHFMLELLQNADDCEFPPGAKPSLKVTFESDVAQFAEYTSFRPSQPPLAFLVIEHNETGFRDFNIRALCDIAQSTKTGDARKYIGAKGIGFKSVFCATSTPIVHSGPFHFHFDSAALDGLGYLIPFPLTRPPKFKTGTRLVLPLYDQGKTDMCCRIVEDLKPELLLFLRKLEEIKVLDSQAQLQRTIRKELDSSRSHHVKLCVCTTPLKPEGSEETEAQEWHVCRSPVTLPRVTDGQRTTEMQIAFCQTTANPMEQQPAFAWLPLRSYGFRFIIQADWAVPSSREAILAESPLNQTLRRHLPDIFCNLIEELAASALKISQVQPRRKAFKRIYSLIPLVGEASEFFADIPKSILQLLMKKNFILVQDKGRHKLVSPGEVVRPELPKSVDAHLNDDVKRTLEVVLNQRGHYIPVEELSSSLAAAENLSIQHLSATVAFQCLDCLSRVDAGARLRSESDLGLLHVLFHVMACELGTMPKALFENLRGLAAIPTESGRLCSAESKVYIVDEAMAKTLRGYAEGLNLRFRQDMHDKVKSLFNVLGLQQTDGPRFLREVLVPMLTADTAASIHTLVNATQSARGILASMNKDQRKVITDTLQEKMWVAVDVVDARGLSSTRPVRPSQEVVHISHLPESFTAFLAGRAWLTASQLYYAHAVEDPSPAFSWGAFWQDLGCWPAFSVDKDEGSTPTASSQSRDLNCVMLALKRMQVTPACAQKAALELVAWLAPHGSFYASYFKNTSKGPLASMLFETAWMPSWTGDRLLAPHDGWVPVSRSDDRVRESRFLASSCFHRATEVLLDSWPCLNLARSPKANIIVRTLSYHAALPAAAWSTGEMAAVYKDLSMACIKERIWAPRPDQEDEPSQESLEVREYLIHMPWIFLPDQRCGSLNPTDKEIGRFFTSKEVVIRDMSYLLSDDQRRGRRVTNEMVRLVAQSVSVRTVREHYPDKNVVGFFKDWGVVADVGWEVYLEVLRLVDRLVSREDDAHVWENDHALYQVVWHVLEVVGYCSPHPVDEGPPVENRGQTADDHDQVQADQDGEETDASLQNFVEQARNLRICYTQSKRFRKPSAVEYVTADASSWWEEAQNFAAMLPSANEESRIAVGWRCLGLRRWKKWCAFRSILPGVTPHNALEAELARAIILGGVRSALLKFEAQNKNMPDATRKVIRVAWRLAIAMKVACIYAANKREESLLVQEVVALPASRLETCGVAALAEDEANTIMVSDREEVVVARMNAPVVYPFLTGFIRSAGKRQPAVALNVQSKIYTAYVIESHHSEPVDALFSELSHICPEADNMRKDDLKTIRKETARSLLAIAKQVKATQRGARLQEGVDVSAAVEDAMRKSGLKSNLSWDQIHNQHWGLSDALRIEPEEAWQKLVAGEDLWGSEEQDQEAAASSAPVDHAEAAESLHNPSDDGSHASQAGQEPEQALTDDEDSSDGEQVAGLDDSRLQRFVDRQVEREAERQRPSVRPVSEFPSVTPHGLPTPGAEGGSGSWAGHYPQSTTATQRGPVDPCIAGPPRQGGPSAGGNAQGTSTTGSGRLPHHSRSAGGAQGTYAAGSGSSASRRAQSAGAHARGFSPAAGAAQSTFLDGHFGLARNRWRRGQGQRQGQQAQQAGRGSVQAWLDTAPSGTAGSHAAEGPGSGGGSDRRAGLAGGSGAAATTTNATEASGSGSGSGGRAGTDRLESTSATTSAAGGDAATGSNRGAGNGSGSSTRATAGSISETATSTAQKRSISAPAVLSRAHAVALARRDPNTPQDDVSQQVRTAMTKSLLEPFPSNLVHPTVEVVEILWRIFYENGGPQALYGNVRQRADGWEELVPLDRLFFTHANISPMFSHGDKRGLPIRSLTMDLERGKVDMEQDERLRLEVVQYDNRLYSLCNRRLFAFKAYQDWLRQRQGAWVQVRAWVRHRTLDPITAKFVLAFTTTCRGVPEGMRSKWRYVPPEGALRAVLLEQELSKMTSCAVLSNSEMAQARKEFVQLMSSFAAQVGGPWARVSGGAAEGKRVAMTDQEASPPAEASNADAEPPMPEPVNAEVLWSQVALQCKERRTYRPNHPEAQWRLGWVDDVLSESTRRTYLPNHPEAQWRLGWVDDVLSESTRRTYLPNHPEAQWRLGWVDEGYGMSGRTYLPNHPEAQWRLGWVDEGGPIGRAIRKRSGASAGNQAFLKAEPKPADNSEVAEGGPSPAAIAALLKSVYEVASEAAVARASTDEAAPAEEAPVAPAGSAEALRAEEAMVAQASTEEAAPVTEEPASPSAFIGHPSFQSVTSYEEASPGAITGQPSFQTYASFEEPSPTEYTAQPSSHTGSYEETTPAPATAEASFDASASIVEEDPTPLPSPTSYEDWIAAEASHETRTTDPSTEESEMERTFYRSPEDEPPEPKKPKEIGWTHLSVASEDILDRLQTVVRYRFFPPDAHKDATPGIRYTSMARTLREKGLLGRGIRMMERALAIVERREMAHPALCLEAAKVRINFAAYLSEGFRHWQALQIIKEAQETLTKLLQWAVQCPPEDFAVQALGREARALHTAAIVAQAMAVEYCADDDDELDTPEGPDEAAKETARVAAAGLAPDHPLAMLVRQNLGTAPRVMGGRRQSNLGTSVRKRVSNIPLQPLAPQRPNSAGLHKEGTEPTADMLQETPHQERSASRGSHRRSDYSASKAKPMGKEERMDVFKQYLRDREMARVAHLLALSDDWETQTRKKLFEVHKQTKFQLELVNVEELKEKRYTRVGHKVFMQNMKNSNKCWSNPDISREARKDKTAPEVCQLKKLSRKIYVKPPPAPPPPPPPKPKVDASLAGNMKMSMRRGSGEESY</sequence>
<feature type="compositionally biased region" description="Low complexity" evidence="1">
    <location>
        <begin position="2208"/>
        <end position="2237"/>
    </location>
</feature>
<feature type="compositionally biased region" description="Low complexity" evidence="1">
    <location>
        <begin position="2266"/>
        <end position="2279"/>
    </location>
</feature>
<organism evidence="2 3">
    <name type="scientific">Symbiodinium microadriaticum</name>
    <name type="common">Dinoflagellate</name>
    <name type="synonym">Zooxanthella microadriatica</name>
    <dbReference type="NCBI Taxonomy" id="2951"/>
    <lineage>
        <taxon>Eukaryota</taxon>
        <taxon>Sar</taxon>
        <taxon>Alveolata</taxon>
        <taxon>Dinophyceae</taxon>
        <taxon>Suessiales</taxon>
        <taxon>Symbiodiniaceae</taxon>
        <taxon>Symbiodinium</taxon>
    </lineage>
</organism>
<dbReference type="Gene3D" id="3.30.565.10">
    <property type="entry name" value="Histidine kinase-like ATPase, C-terminal domain"/>
    <property type="match status" value="1"/>
</dbReference>
<accession>A0A1Q9DTM8</accession>
<feature type="region of interest" description="Disordered" evidence="1">
    <location>
        <begin position="2893"/>
        <end position="2922"/>
    </location>
</feature>
<feature type="compositionally biased region" description="Basic and acidic residues" evidence="1">
    <location>
        <begin position="2107"/>
        <end position="2127"/>
    </location>
</feature>
<feature type="region of interest" description="Disordered" evidence="1">
    <location>
        <begin position="555"/>
        <end position="600"/>
    </location>
</feature>
<feature type="compositionally biased region" description="Low complexity" evidence="1">
    <location>
        <begin position="2900"/>
        <end position="2917"/>
    </location>
</feature>
<feature type="compositionally biased region" description="Basic and acidic residues" evidence="1">
    <location>
        <begin position="2062"/>
        <end position="2078"/>
    </location>
</feature>
<dbReference type="PANTHER" id="PTHR32387">
    <property type="entry name" value="WU:FJ29H11"/>
    <property type="match status" value="1"/>
</dbReference>
<feature type="region of interest" description="Disordered" evidence="1">
    <location>
        <begin position="1673"/>
        <end position="1701"/>
    </location>
</feature>
<feature type="region of interest" description="Disordered" evidence="1">
    <location>
        <begin position="3246"/>
        <end position="3325"/>
    </location>
</feature>
<feature type="compositionally biased region" description="Polar residues" evidence="1">
    <location>
        <begin position="2956"/>
        <end position="2969"/>
    </location>
</feature>
<feature type="compositionally biased region" description="Polar residues" evidence="1">
    <location>
        <begin position="2382"/>
        <end position="2394"/>
    </location>
</feature>
<evidence type="ECO:0008006" key="4">
    <source>
        <dbReference type="Google" id="ProtNLM"/>
    </source>
</evidence>
<name>A0A1Q9DTM8_SYMMI</name>
<comment type="caution">
    <text evidence="2">The sequence shown here is derived from an EMBL/GenBank/DDBJ whole genome shotgun (WGS) entry which is preliminary data.</text>
</comment>
<feature type="compositionally biased region" description="Pro residues" evidence="1">
    <location>
        <begin position="3437"/>
        <end position="3449"/>
    </location>
</feature>
<dbReference type="NCBIfam" id="NF047352">
    <property type="entry name" value="P_loop_sacsin"/>
    <property type="match status" value="1"/>
</dbReference>
<feature type="compositionally biased region" description="Low complexity" evidence="1">
    <location>
        <begin position="2319"/>
        <end position="2331"/>
    </location>
</feature>
<proteinExistence type="predicted"/>
<feature type="compositionally biased region" description="Low complexity" evidence="1">
    <location>
        <begin position="2372"/>
        <end position="2381"/>
    </location>
</feature>
<feature type="compositionally biased region" description="Basic and acidic residues" evidence="1">
    <location>
        <begin position="3027"/>
        <end position="3047"/>
    </location>
</feature>
<gene>
    <name evidence="2" type="ORF">AK812_SmicGene19014</name>
</gene>
<feature type="region of interest" description="Disordered" evidence="1">
    <location>
        <begin position="3012"/>
        <end position="3047"/>
    </location>
</feature>
<evidence type="ECO:0000313" key="3">
    <source>
        <dbReference type="Proteomes" id="UP000186817"/>
    </source>
</evidence>
<dbReference type="OrthoDB" id="426371at2759"/>
<feature type="region of interest" description="Disordered" evidence="1">
    <location>
        <begin position="2662"/>
        <end position="2690"/>
    </location>
</feature>
<feature type="region of interest" description="Disordered" evidence="1">
    <location>
        <begin position="2952"/>
        <end position="2982"/>
    </location>
</feature>
<dbReference type="PANTHER" id="PTHR32387:SF0">
    <property type="entry name" value="PROTEIN NO VEIN"/>
    <property type="match status" value="1"/>
</dbReference>
<reference evidence="2 3" key="1">
    <citation type="submission" date="2016-02" db="EMBL/GenBank/DDBJ databases">
        <title>Genome analysis of coral dinoflagellate symbionts highlights evolutionary adaptations to a symbiotic lifestyle.</title>
        <authorList>
            <person name="Aranda M."/>
            <person name="Li Y."/>
            <person name="Liew Y.J."/>
            <person name="Baumgarten S."/>
            <person name="Simakov O."/>
            <person name="Wilson M."/>
            <person name="Piel J."/>
            <person name="Ashoor H."/>
            <person name="Bougouffa S."/>
            <person name="Bajic V.B."/>
            <person name="Ryu T."/>
            <person name="Ravasi T."/>
            <person name="Bayer T."/>
            <person name="Micklem G."/>
            <person name="Kim H."/>
            <person name="Bhak J."/>
            <person name="Lajeunesse T.C."/>
            <person name="Voolstra C.R."/>
        </authorList>
    </citation>
    <scope>NUCLEOTIDE SEQUENCE [LARGE SCALE GENOMIC DNA]</scope>
    <source>
        <strain evidence="2 3">CCMP2467</strain>
    </source>
</reference>
<feature type="compositionally biased region" description="Low complexity" evidence="1">
    <location>
        <begin position="2970"/>
        <end position="2981"/>
    </location>
</feature>
<keyword evidence="3" id="KW-1185">Reference proteome</keyword>
<feature type="region of interest" description="Disordered" evidence="1">
    <location>
        <begin position="3433"/>
        <end position="3473"/>
    </location>
</feature>
<evidence type="ECO:0000256" key="1">
    <source>
        <dbReference type="SAM" id="MobiDB-lite"/>
    </source>
</evidence>
<dbReference type="InterPro" id="IPR036890">
    <property type="entry name" value="HATPase_C_sf"/>
</dbReference>
<dbReference type="InterPro" id="IPR052957">
    <property type="entry name" value="Auxin_embryo_med"/>
</dbReference>
<dbReference type="SUPFAM" id="SSF55874">
    <property type="entry name" value="ATPase domain of HSP90 chaperone/DNA topoisomerase II/histidine kinase"/>
    <property type="match status" value="1"/>
</dbReference>
<evidence type="ECO:0000313" key="2">
    <source>
        <dbReference type="EMBL" id="OLP98524.1"/>
    </source>
</evidence>
<dbReference type="EMBL" id="LSRX01000393">
    <property type="protein sequence ID" value="OLP98524.1"/>
    <property type="molecule type" value="Genomic_DNA"/>
</dbReference>
<feature type="region of interest" description="Disordered" evidence="1">
    <location>
        <begin position="2047"/>
        <end position="2397"/>
    </location>
</feature>